<dbReference type="EMBL" id="JBEAAL010000031">
    <property type="protein sequence ID" value="MEQ1408861.1"/>
    <property type="molecule type" value="Genomic_DNA"/>
</dbReference>
<feature type="transmembrane region" description="Helical" evidence="2">
    <location>
        <begin position="65"/>
        <end position="84"/>
    </location>
</feature>
<gene>
    <name evidence="3" type="ORF">ABK249_28495</name>
</gene>
<keyword evidence="2" id="KW-0812">Transmembrane</keyword>
<feature type="transmembrane region" description="Helical" evidence="2">
    <location>
        <begin position="30"/>
        <end position="53"/>
    </location>
</feature>
<evidence type="ECO:0000313" key="4">
    <source>
        <dbReference type="Proteomes" id="UP001496627"/>
    </source>
</evidence>
<organism evidence="3 4">
    <name type="scientific">Neorhizobium phenanthreniclasticum</name>
    <dbReference type="NCBI Taxonomy" id="3157917"/>
    <lineage>
        <taxon>Bacteria</taxon>
        <taxon>Pseudomonadati</taxon>
        <taxon>Pseudomonadota</taxon>
        <taxon>Alphaproteobacteria</taxon>
        <taxon>Hyphomicrobiales</taxon>
        <taxon>Rhizobiaceae</taxon>
        <taxon>Rhizobium/Agrobacterium group</taxon>
        <taxon>Neorhizobium</taxon>
    </lineage>
</organism>
<dbReference type="Proteomes" id="UP001496627">
    <property type="component" value="Unassembled WGS sequence"/>
</dbReference>
<proteinExistence type="predicted"/>
<sequence length="156" mass="17123">MADPVDRAIAAAKPNARRRPARPWPVCATLMMLALPFLIAEAIAWIALTLTWWAFFGILYLMRPAVLLLGIAAIMSVPMAIVVWQHPDAANGIPFWAFPLGGIGALLFVVGYVGQVDRLRPPDFTDRYPPFRTSRPEEPSPPGRLDADKGSTFRAG</sequence>
<accession>A0ABV0MBN8</accession>
<feature type="transmembrane region" description="Helical" evidence="2">
    <location>
        <begin position="96"/>
        <end position="114"/>
    </location>
</feature>
<evidence type="ECO:0000256" key="1">
    <source>
        <dbReference type="SAM" id="MobiDB-lite"/>
    </source>
</evidence>
<keyword evidence="2" id="KW-0472">Membrane</keyword>
<feature type="compositionally biased region" description="Basic and acidic residues" evidence="1">
    <location>
        <begin position="145"/>
        <end position="156"/>
    </location>
</feature>
<feature type="region of interest" description="Disordered" evidence="1">
    <location>
        <begin position="124"/>
        <end position="156"/>
    </location>
</feature>
<keyword evidence="2" id="KW-1133">Transmembrane helix</keyword>
<comment type="caution">
    <text evidence="3">The sequence shown here is derived from an EMBL/GenBank/DDBJ whole genome shotgun (WGS) entry which is preliminary data.</text>
</comment>
<evidence type="ECO:0000256" key="2">
    <source>
        <dbReference type="SAM" id="Phobius"/>
    </source>
</evidence>
<reference evidence="3 4" key="1">
    <citation type="submission" date="2024-05" db="EMBL/GenBank/DDBJ databases">
        <title>Neorhizobium sp. Rsf11, a plant growth promoting and heavy metal resistant PAH-degrader.</title>
        <authorList>
            <person name="Golubev S.N."/>
            <person name="Muratova A.Y."/>
            <person name="Markelova M.I."/>
        </authorList>
    </citation>
    <scope>NUCLEOTIDE SEQUENCE [LARGE SCALE GENOMIC DNA]</scope>
    <source>
        <strain evidence="3 4">Rsf11</strain>
    </source>
</reference>
<name>A0ABV0MBN8_9HYPH</name>
<evidence type="ECO:0000313" key="3">
    <source>
        <dbReference type="EMBL" id="MEQ1408861.1"/>
    </source>
</evidence>
<dbReference type="RefSeq" id="WP_280107532.1">
    <property type="nucleotide sequence ID" value="NZ_JBEAAL010000031.1"/>
</dbReference>
<keyword evidence="4" id="KW-1185">Reference proteome</keyword>
<protein>
    <submittedName>
        <fullName evidence="3">Uncharacterized protein</fullName>
    </submittedName>
</protein>